<dbReference type="AlphaFoldDB" id="A0A1S3XV91"/>
<dbReference type="PANTHER" id="PTHR34630">
    <property type="entry name" value="OS11G0677101 PROTEIN"/>
    <property type="match status" value="1"/>
</dbReference>
<dbReference type="PaxDb" id="4097-A0A1S3XV91"/>
<accession>A0A1S3XV91</accession>
<dbReference type="RefSeq" id="XP_016443794.1">
    <property type="nucleotide sequence ID" value="XM_016588308.1"/>
</dbReference>
<dbReference type="OrthoDB" id="1278982at2759"/>
<gene>
    <name evidence="1" type="primary">LOC107769126</name>
</gene>
<protein>
    <submittedName>
        <fullName evidence="1">Disease resistance protein At3g14460</fullName>
    </submittedName>
</protein>
<dbReference type="Gene3D" id="3.80.10.10">
    <property type="entry name" value="Ribonuclease Inhibitor"/>
    <property type="match status" value="2"/>
</dbReference>
<evidence type="ECO:0000313" key="1">
    <source>
        <dbReference type="RefSeq" id="XP_016443794.1"/>
    </source>
</evidence>
<proteinExistence type="predicted"/>
<dbReference type="SUPFAM" id="SSF52058">
    <property type="entry name" value="L domain-like"/>
    <property type="match status" value="1"/>
</dbReference>
<name>A0A1S3XV91_TOBAC</name>
<organism evidence="1">
    <name type="scientific">Nicotiana tabacum</name>
    <name type="common">Common tobacco</name>
    <dbReference type="NCBI Taxonomy" id="4097"/>
    <lineage>
        <taxon>Eukaryota</taxon>
        <taxon>Viridiplantae</taxon>
        <taxon>Streptophyta</taxon>
        <taxon>Embryophyta</taxon>
        <taxon>Tracheophyta</taxon>
        <taxon>Spermatophyta</taxon>
        <taxon>Magnoliopsida</taxon>
        <taxon>eudicotyledons</taxon>
        <taxon>Gunneridae</taxon>
        <taxon>Pentapetalae</taxon>
        <taxon>asterids</taxon>
        <taxon>lamiids</taxon>
        <taxon>Solanales</taxon>
        <taxon>Solanaceae</taxon>
        <taxon>Nicotianoideae</taxon>
        <taxon>Nicotianeae</taxon>
        <taxon>Nicotiana</taxon>
    </lineage>
</organism>
<dbReference type="KEGG" id="nta:107769126"/>
<reference evidence="1" key="1">
    <citation type="submission" date="2025-08" db="UniProtKB">
        <authorList>
            <consortium name="RefSeq"/>
        </authorList>
    </citation>
    <scope>IDENTIFICATION</scope>
</reference>
<sequence length="288" mass="32816">MEMRLAEDLRYSKAGLKEFEVIGSPKVEVLFYHAELFASHLQGTKQIVKLNIIECYSLTALPISSLSSTLKEIRINLNRKLKLELSVSEMISSISNMFLERLTLDGCYSIDDIPPEFVPSTRILRIERCYRLTRLLIPTGIEILEINICENLEILSVACGTQTTSLLDLHISKSQKLKLPPEGMHELLPSLKKLVLENCPETESFPEGGLPFNLEVLQIVDCKKLVNGRKEWRLQRLSCLISLFIFHDGSDEEILGDENWELPCCIRHLWVSNLKNIKQSSAQKPHLS</sequence>
<dbReference type="OMA" id="YISCCEN"/>
<dbReference type="PANTHER" id="PTHR34630:SF103">
    <property type="entry name" value="AND NB-ARC DOMAIN DISEASE RESISTANCE PROTEIN, PUTATIVE-RELATED"/>
    <property type="match status" value="1"/>
</dbReference>
<dbReference type="InterPro" id="IPR032675">
    <property type="entry name" value="LRR_dom_sf"/>
</dbReference>